<evidence type="ECO:0000313" key="2">
    <source>
        <dbReference type="Proteomes" id="UP000193427"/>
    </source>
</evidence>
<dbReference type="AlphaFoldDB" id="A0A1W6LIK0"/>
<keyword evidence="2" id="KW-1185">Reference proteome</keyword>
<dbReference type="InterPro" id="IPR018707">
    <property type="entry name" value="LpxR"/>
</dbReference>
<organism evidence="1 2">
    <name type="scientific">Piscinibacter gummiphilus</name>
    <dbReference type="NCBI Taxonomy" id="946333"/>
    <lineage>
        <taxon>Bacteria</taxon>
        <taxon>Pseudomonadati</taxon>
        <taxon>Pseudomonadota</taxon>
        <taxon>Betaproteobacteria</taxon>
        <taxon>Burkholderiales</taxon>
        <taxon>Sphaerotilaceae</taxon>
        <taxon>Piscinibacter</taxon>
    </lineage>
</organism>
<gene>
    <name evidence="1" type="ORF">A4W93_24210</name>
</gene>
<reference evidence="1 2" key="1">
    <citation type="submission" date="2016-04" db="EMBL/GenBank/DDBJ databases">
        <title>Complete genome sequence of natural rubber-degrading, novel Gram-negative bacterium, Rhizobacter gummiphilus strain NS21.</title>
        <authorList>
            <person name="Tabata M."/>
            <person name="Kasai D."/>
            <person name="Fukuda M."/>
        </authorList>
    </citation>
    <scope>NUCLEOTIDE SEQUENCE [LARGE SCALE GENOMIC DNA]</scope>
    <source>
        <strain evidence="1 2">NS21</strain>
    </source>
</reference>
<dbReference type="Pfam" id="PF09982">
    <property type="entry name" value="LpxR"/>
    <property type="match status" value="1"/>
</dbReference>
<accession>A0A1W6LIK0</accession>
<dbReference type="KEGG" id="rgu:A4W93_24210"/>
<dbReference type="Proteomes" id="UP000193427">
    <property type="component" value="Chromosome"/>
</dbReference>
<dbReference type="EMBL" id="CP015118">
    <property type="protein sequence ID" value="ARN24037.1"/>
    <property type="molecule type" value="Genomic_DNA"/>
</dbReference>
<evidence type="ECO:0000313" key="1">
    <source>
        <dbReference type="EMBL" id="ARN24037.1"/>
    </source>
</evidence>
<protein>
    <recommendedName>
        <fullName evidence="3">Lipid A deacylase LpxR family protein</fullName>
    </recommendedName>
</protein>
<evidence type="ECO:0008006" key="3">
    <source>
        <dbReference type="Google" id="ProtNLM"/>
    </source>
</evidence>
<sequence length="337" mass="37554">MLACTAFAWGGRAAASDDGCPVREGQPPSVAVRVDNDLLGGQDEGYTNGIVFTFASPNVTDYTEDPCLPSAARWVNHAFTWLQPHHAEQRNMTFAFAQAIYTPTDGTRSDLIVDDRPYAALLAGTFGYHGRTGNRLDSRLIRLGWVGPSARGQEVQEAVHKVTGSTDFEGWSNQLHDEPVFQLQREWTQRWDGPSPNMDALVHWGGSLGTITTNLVTGLQWRYGRGLPDDFGSLPLWAAGDNTAPRRPSFGHGRGWSGHVFVGADVRWVLHSLVLDGNTFRDSHSVDRRAVVGELSYGFQVRYDDWKFALTRYHRSLEFDGQRRKPVFGSFTIAHEF</sequence>
<dbReference type="Gene3D" id="2.40.128.140">
    <property type="entry name" value="Outer membrane protein"/>
    <property type="match status" value="1"/>
</dbReference>
<name>A0A1W6LIK0_9BURK</name>
<dbReference type="InterPro" id="IPR037107">
    <property type="entry name" value="Put_OMP_sf"/>
</dbReference>
<proteinExistence type="predicted"/>
<dbReference type="STRING" id="946333.A4W93_24210"/>